<evidence type="ECO:0008006" key="3">
    <source>
        <dbReference type="Google" id="ProtNLM"/>
    </source>
</evidence>
<dbReference type="Proteomes" id="UP001194714">
    <property type="component" value="Unassembled WGS sequence"/>
</dbReference>
<evidence type="ECO:0000313" key="1">
    <source>
        <dbReference type="EMBL" id="MBF5058815.1"/>
    </source>
</evidence>
<dbReference type="EMBL" id="JAAEJV010000004">
    <property type="protein sequence ID" value="MBF5058815.1"/>
    <property type="molecule type" value="Genomic_DNA"/>
</dbReference>
<reference evidence="1 2" key="1">
    <citation type="submission" date="2020-01" db="EMBL/GenBank/DDBJ databases">
        <title>Draft genome sequence of Cand. Neptunochlamydia vexilliferae K9.</title>
        <authorList>
            <person name="Schulz F."/>
            <person name="Koestlbacher S."/>
            <person name="Wascher F."/>
            <person name="Pizzetti I."/>
            <person name="Horn M."/>
        </authorList>
    </citation>
    <scope>NUCLEOTIDE SEQUENCE [LARGE SCALE GENOMIC DNA]</scope>
    <source>
        <strain evidence="1 2">K9</strain>
    </source>
</reference>
<proteinExistence type="predicted"/>
<dbReference type="RefSeq" id="WP_194847102.1">
    <property type="nucleotide sequence ID" value="NZ_JAAEJV010000004.1"/>
</dbReference>
<organism evidence="1 2">
    <name type="scientific">Candidatus Neptunichlamydia vexilliferae</name>
    <dbReference type="NCBI Taxonomy" id="1651774"/>
    <lineage>
        <taxon>Bacteria</taxon>
        <taxon>Pseudomonadati</taxon>
        <taxon>Chlamydiota</taxon>
        <taxon>Chlamydiia</taxon>
        <taxon>Parachlamydiales</taxon>
        <taxon>Simkaniaceae</taxon>
        <taxon>Candidatus Neptunichlamydia</taxon>
    </lineage>
</organism>
<name>A0ABS0AXW8_9BACT</name>
<protein>
    <recommendedName>
        <fullName evidence="3">PH domain-containing protein</fullName>
    </recommendedName>
</protein>
<gene>
    <name evidence="1" type="ORF">NEPTK9_000314</name>
</gene>
<keyword evidence="2" id="KW-1185">Reference proteome</keyword>
<comment type="caution">
    <text evidence="1">The sequence shown here is derived from an EMBL/GenBank/DDBJ whole genome shotgun (WGS) entry which is preliminary data.</text>
</comment>
<sequence>MSITTNANHVSTYEYIYEAGSCPNRKVEFYIEKNKHEIFAQITPKSMGKWQNTIISEIKESQMIKEGASTSQSKKFNQLELKEKLEVLQNLDPKGAWCIHFKNNIGENPFFEKAKQLIFFDPHA</sequence>
<accession>A0ABS0AXW8</accession>
<evidence type="ECO:0000313" key="2">
    <source>
        <dbReference type="Proteomes" id="UP001194714"/>
    </source>
</evidence>